<feature type="region of interest" description="Disordered" evidence="1">
    <location>
        <begin position="279"/>
        <end position="384"/>
    </location>
</feature>
<proteinExistence type="predicted"/>
<feature type="transmembrane region" description="Helical" evidence="2">
    <location>
        <begin position="193"/>
        <end position="212"/>
    </location>
</feature>
<gene>
    <name evidence="3" type="ORF">OCU04_002478</name>
</gene>
<keyword evidence="2" id="KW-1133">Transmembrane helix</keyword>
<keyword evidence="4" id="KW-1185">Reference proteome</keyword>
<feature type="region of interest" description="Disordered" evidence="1">
    <location>
        <begin position="1"/>
        <end position="44"/>
    </location>
</feature>
<keyword evidence="2" id="KW-0472">Membrane</keyword>
<feature type="compositionally biased region" description="Polar residues" evidence="1">
    <location>
        <begin position="1"/>
        <end position="30"/>
    </location>
</feature>
<sequence length="384" mass="42800">MLPTVSLQAFPTQQSNTTSSSIAPGSQTVPETPPSPSSAQSQAQVQFQVPVGHQNAQSQQSAAFSNQGNQAGHFTRNNHNTLFSQFSSISLLKIFVKHLTTWDKGTIIAVVTIIVSTIISYFALKLAIWTATKDYIEYCQGEEPIQEASVQCRKAAAQGLPPPPFYQYTGTVLRRTWTGIIIGATESKTQNDYYIWGYALIASAMFNVAWTFRPSKRLESLRASGLHGQNDMEQQLQQLDGHITDPNVAWTSKSSKPLKSSFLRDSDLLVPIDMEQQPQQLGSHTTDPWPMNLTGEDRFSAVPEGNLTFRSGAASGTNQDKAPPRKLRQRRKKRFDRLRERQMDLVPSEQRRSGRLVLPIGQQEQDARTEQLGPENSVLPENEQ</sequence>
<feature type="transmembrane region" description="Helical" evidence="2">
    <location>
        <begin position="107"/>
        <end position="128"/>
    </location>
</feature>
<protein>
    <submittedName>
        <fullName evidence="3">Uncharacterized protein</fullName>
    </submittedName>
</protein>
<keyword evidence="2" id="KW-0812">Transmembrane</keyword>
<organism evidence="3 4">
    <name type="scientific">Sclerotinia nivalis</name>
    <dbReference type="NCBI Taxonomy" id="352851"/>
    <lineage>
        <taxon>Eukaryota</taxon>
        <taxon>Fungi</taxon>
        <taxon>Dikarya</taxon>
        <taxon>Ascomycota</taxon>
        <taxon>Pezizomycotina</taxon>
        <taxon>Leotiomycetes</taxon>
        <taxon>Helotiales</taxon>
        <taxon>Sclerotiniaceae</taxon>
        <taxon>Sclerotinia</taxon>
    </lineage>
</organism>
<dbReference type="EMBL" id="JAPEIS010000002">
    <property type="protein sequence ID" value="KAJ8068782.1"/>
    <property type="molecule type" value="Genomic_DNA"/>
</dbReference>
<name>A0A9X0ATP1_9HELO</name>
<evidence type="ECO:0000256" key="1">
    <source>
        <dbReference type="SAM" id="MobiDB-lite"/>
    </source>
</evidence>
<evidence type="ECO:0000313" key="4">
    <source>
        <dbReference type="Proteomes" id="UP001152300"/>
    </source>
</evidence>
<evidence type="ECO:0000313" key="3">
    <source>
        <dbReference type="EMBL" id="KAJ8068782.1"/>
    </source>
</evidence>
<evidence type="ECO:0000256" key="2">
    <source>
        <dbReference type="SAM" id="Phobius"/>
    </source>
</evidence>
<dbReference type="Proteomes" id="UP001152300">
    <property type="component" value="Unassembled WGS sequence"/>
</dbReference>
<reference evidence="3" key="1">
    <citation type="submission" date="2022-11" db="EMBL/GenBank/DDBJ databases">
        <title>Genome Resource of Sclerotinia nivalis Strain SnTB1, a Plant Pathogen Isolated from American Ginseng.</title>
        <authorList>
            <person name="Fan S."/>
        </authorList>
    </citation>
    <scope>NUCLEOTIDE SEQUENCE</scope>
    <source>
        <strain evidence="3">SnTB1</strain>
    </source>
</reference>
<accession>A0A9X0ATP1</accession>
<dbReference type="OrthoDB" id="3540466at2759"/>
<feature type="compositionally biased region" description="Basic residues" evidence="1">
    <location>
        <begin position="324"/>
        <end position="336"/>
    </location>
</feature>
<comment type="caution">
    <text evidence="3">The sequence shown here is derived from an EMBL/GenBank/DDBJ whole genome shotgun (WGS) entry which is preliminary data.</text>
</comment>
<dbReference type="AlphaFoldDB" id="A0A9X0ATP1"/>